<dbReference type="CDD" id="cd08249">
    <property type="entry name" value="enoyl_reductase_like"/>
    <property type="match status" value="1"/>
</dbReference>
<evidence type="ECO:0000259" key="1">
    <source>
        <dbReference type="SMART" id="SM00829"/>
    </source>
</evidence>
<gene>
    <name evidence="2" type="ORF">FH972_022405</name>
</gene>
<dbReference type="InterPro" id="IPR047122">
    <property type="entry name" value="Trans-enoyl_RdTase-like"/>
</dbReference>
<reference evidence="2 3" key="1">
    <citation type="submission" date="2019-06" db="EMBL/GenBank/DDBJ databases">
        <title>A chromosomal-level reference genome of Carpinus fangiana (Coryloideae, Betulaceae).</title>
        <authorList>
            <person name="Yang X."/>
            <person name="Wang Z."/>
            <person name="Zhang L."/>
            <person name="Hao G."/>
            <person name="Liu J."/>
            <person name="Yang Y."/>
        </authorList>
    </citation>
    <scope>NUCLEOTIDE SEQUENCE [LARGE SCALE GENOMIC DNA]</scope>
    <source>
        <strain evidence="2">Cfa_2016G</strain>
        <tissue evidence="2">Leaf</tissue>
    </source>
</reference>
<name>A0A5N6KS67_9ROSI</name>
<dbReference type="Proteomes" id="UP000327013">
    <property type="component" value="Unassembled WGS sequence"/>
</dbReference>
<dbReference type="SMART" id="SM00829">
    <property type="entry name" value="PKS_ER"/>
    <property type="match status" value="1"/>
</dbReference>
<dbReference type="InterPro" id="IPR013154">
    <property type="entry name" value="ADH-like_N"/>
</dbReference>
<evidence type="ECO:0000313" key="2">
    <source>
        <dbReference type="EMBL" id="KAB8342807.1"/>
    </source>
</evidence>
<protein>
    <recommendedName>
        <fullName evidence="1">Enoyl reductase (ER) domain-containing protein</fullName>
    </recommendedName>
</protein>
<dbReference type="Gene3D" id="3.40.50.720">
    <property type="entry name" value="NAD(P)-binding Rossmann-like Domain"/>
    <property type="match status" value="1"/>
</dbReference>
<dbReference type="PANTHER" id="PTHR45348:SF2">
    <property type="entry name" value="ZINC-TYPE ALCOHOL DEHYDROGENASE-LIKE PROTEIN C2E1P3.01"/>
    <property type="match status" value="1"/>
</dbReference>
<dbReference type="GO" id="GO:0016651">
    <property type="term" value="F:oxidoreductase activity, acting on NAD(P)H"/>
    <property type="evidence" value="ECO:0007669"/>
    <property type="project" value="InterPro"/>
</dbReference>
<dbReference type="InterPro" id="IPR036291">
    <property type="entry name" value="NAD(P)-bd_dom_sf"/>
</dbReference>
<dbReference type="AlphaFoldDB" id="A0A5N6KS67"/>
<evidence type="ECO:0000313" key="3">
    <source>
        <dbReference type="Proteomes" id="UP000327013"/>
    </source>
</evidence>
<feature type="domain" description="Enoyl reductase (ER)" evidence="1">
    <location>
        <begin position="14"/>
        <end position="340"/>
    </location>
</feature>
<comment type="caution">
    <text evidence="2">The sequence shown here is derived from an EMBL/GenBank/DDBJ whole genome shotgun (WGS) entry which is preliminary data.</text>
</comment>
<keyword evidence="3" id="KW-1185">Reference proteome</keyword>
<dbReference type="Pfam" id="PF00107">
    <property type="entry name" value="ADH_zinc_N"/>
    <property type="match status" value="1"/>
</dbReference>
<dbReference type="SUPFAM" id="SSF50129">
    <property type="entry name" value="GroES-like"/>
    <property type="match status" value="1"/>
</dbReference>
<sequence>MASVNQAFWQDKPGIPGAIRASPIPSEIEDDQIVVKAHAWALNPCDHILQDVALPFIQYPLILGEDVAGTVVQVGSVAASKFKVGDRVTGLALGPGRKRSEQSAFQNFVIHDYLLVCKIPDIMSFSEASVFPLCLATAAVGLYSKEWLGLSFPKVKPTTTGQSILIWGGSSAVGSNAIQLCKHSGFEVISTCSPRNFEYVKSIGADKVFDYTSPTVIEDVVKEIDKGTCAGILQAAGEVKPPVEISGRSKQNLLVATTNPVEQEDAPDGVQAKMIFGTDVTAIYHETCRATFDEFLPHALAAGQYKVAPPADILKTKGIIGLQEAIDILRNGVSAKKIVVEV</sequence>
<proteinExistence type="predicted"/>
<dbReference type="InterPro" id="IPR020843">
    <property type="entry name" value="ER"/>
</dbReference>
<accession>A0A5N6KS67</accession>
<dbReference type="InterPro" id="IPR013149">
    <property type="entry name" value="ADH-like_C"/>
</dbReference>
<dbReference type="OrthoDB" id="1744342at2759"/>
<dbReference type="SUPFAM" id="SSF51735">
    <property type="entry name" value="NAD(P)-binding Rossmann-fold domains"/>
    <property type="match status" value="1"/>
</dbReference>
<organism evidence="2 3">
    <name type="scientific">Carpinus fangiana</name>
    <dbReference type="NCBI Taxonomy" id="176857"/>
    <lineage>
        <taxon>Eukaryota</taxon>
        <taxon>Viridiplantae</taxon>
        <taxon>Streptophyta</taxon>
        <taxon>Embryophyta</taxon>
        <taxon>Tracheophyta</taxon>
        <taxon>Spermatophyta</taxon>
        <taxon>Magnoliopsida</taxon>
        <taxon>eudicotyledons</taxon>
        <taxon>Gunneridae</taxon>
        <taxon>Pentapetalae</taxon>
        <taxon>rosids</taxon>
        <taxon>fabids</taxon>
        <taxon>Fagales</taxon>
        <taxon>Betulaceae</taxon>
        <taxon>Carpinus</taxon>
    </lineage>
</organism>
<dbReference type="EMBL" id="VIBQ01000012">
    <property type="protein sequence ID" value="KAB8342807.1"/>
    <property type="molecule type" value="Genomic_DNA"/>
</dbReference>
<dbReference type="Pfam" id="PF08240">
    <property type="entry name" value="ADH_N"/>
    <property type="match status" value="1"/>
</dbReference>
<dbReference type="InterPro" id="IPR011032">
    <property type="entry name" value="GroES-like_sf"/>
</dbReference>
<dbReference type="Gene3D" id="3.90.180.10">
    <property type="entry name" value="Medium-chain alcohol dehydrogenases, catalytic domain"/>
    <property type="match status" value="1"/>
</dbReference>
<dbReference type="PANTHER" id="PTHR45348">
    <property type="entry name" value="HYPOTHETICAL OXIDOREDUCTASE (EUROFUNG)"/>
    <property type="match status" value="1"/>
</dbReference>